<organism evidence="4 5">
    <name type="scientific">Halanaerobacter jeridensis</name>
    <dbReference type="NCBI Taxonomy" id="706427"/>
    <lineage>
        <taxon>Bacteria</taxon>
        <taxon>Bacillati</taxon>
        <taxon>Bacillota</taxon>
        <taxon>Clostridia</taxon>
        <taxon>Halanaerobiales</taxon>
        <taxon>Halobacteroidaceae</taxon>
        <taxon>Halanaerobacter</taxon>
    </lineage>
</organism>
<feature type="domain" description="STAS" evidence="3">
    <location>
        <begin position="1"/>
        <end position="110"/>
    </location>
</feature>
<comment type="caution">
    <text evidence="4">The sequence shown here is derived from an EMBL/GenBank/DDBJ whole genome shotgun (WGS) entry which is preliminary data.</text>
</comment>
<evidence type="ECO:0000313" key="5">
    <source>
        <dbReference type="Proteomes" id="UP000774000"/>
    </source>
</evidence>
<evidence type="ECO:0000313" key="4">
    <source>
        <dbReference type="EMBL" id="MBM7555264.1"/>
    </source>
</evidence>
<keyword evidence="5" id="KW-1185">Reference proteome</keyword>
<sequence>MKLIAEKITSNLIVRINGNFDLHTAEYFKKQISSYLKKEINNLILDLQSIDVIDSSGIGAILSIYKKIKKRGGKIVIININPTLKRIFELSGLLNIIKVYSSQREALEKLQRR</sequence>
<dbReference type="PANTHER" id="PTHR33495">
    <property type="entry name" value="ANTI-SIGMA FACTOR ANTAGONIST TM_1081-RELATED-RELATED"/>
    <property type="match status" value="1"/>
</dbReference>
<dbReference type="Gene3D" id="3.30.750.24">
    <property type="entry name" value="STAS domain"/>
    <property type="match status" value="1"/>
</dbReference>
<dbReference type="Proteomes" id="UP000774000">
    <property type="component" value="Unassembled WGS sequence"/>
</dbReference>
<reference evidence="4" key="1">
    <citation type="submission" date="2021-01" db="EMBL/GenBank/DDBJ databases">
        <title>Genomic Encyclopedia of Type Strains, Phase IV (KMG-IV): sequencing the most valuable type-strain genomes for metagenomic binning, comparative biology and taxonomic classification.</title>
        <authorList>
            <person name="Goeker M."/>
        </authorList>
    </citation>
    <scope>NUCLEOTIDE SEQUENCE</scope>
    <source>
        <strain evidence="4">DSM 23230</strain>
    </source>
</reference>
<proteinExistence type="inferred from homology"/>
<dbReference type="EMBL" id="JAFBDQ010000001">
    <property type="protein sequence ID" value="MBM7555264.1"/>
    <property type="molecule type" value="Genomic_DNA"/>
</dbReference>
<dbReference type="SUPFAM" id="SSF52091">
    <property type="entry name" value="SpoIIaa-like"/>
    <property type="match status" value="1"/>
</dbReference>
<protein>
    <recommendedName>
        <fullName evidence="2">Anti-sigma factor antagonist</fullName>
    </recommendedName>
</protein>
<evidence type="ECO:0000256" key="1">
    <source>
        <dbReference type="ARBA" id="ARBA00009013"/>
    </source>
</evidence>
<name>A0A939BPJ8_9FIRM</name>
<dbReference type="NCBIfam" id="TIGR00377">
    <property type="entry name" value="ant_ant_sig"/>
    <property type="match status" value="1"/>
</dbReference>
<dbReference type="PROSITE" id="PS50801">
    <property type="entry name" value="STAS"/>
    <property type="match status" value="1"/>
</dbReference>
<dbReference type="InterPro" id="IPR003658">
    <property type="entry name" value="Anti-sigma_ant"/>
</dbReference>
<dbReference type="Pfam" id="PF01740">
    <property type="entry name" value="STAS"/>
    <property type="match status" value="1"/>
</dbReference>
<dbReference type="InterPro" id="IPR036513">
    <property type="entry name" value="STAS_dom_sf"/>
</dbReference>
<dbReference type="InterPro" id="IPR002645">
    <property type="entry name" value="STAS_dom"/>
</dbReference>
<dbReference type="AlphaFoldDB" id="A0A939BPJ8"/>
<evidence type="ECO:0000259" key="3">
    <source>
        <dbReference type="PROSITE" id="PS50801"/>
    </source>
</evidence>
<dbReference type="GO" id="GO:0043856">
    <property type="term" value="F:anti-sigma factor antagonist activity"/>
    <property type="evidence" value="ECO:0007669"/>
    <property type="project" value="InterPro"/>
</dbReference>
<gene>
    <name evidence="4" type="ORF">JOC47_000088</name>
</gene>
<dbReference type="RefSeq" id="WP_204699987.1">
    <property type="nucleotide sequence ID" value="NZ_JAFBDQ010000001.1"/>
</dbReference>
<comment type="similarity">
    <text evidence="1 2">Belongs to the anti-sigma-factor antagonist family.</text>
</comment>
<accession>A0A939BPJ8</accession>
<dbReference type="PANTHER" id="PTHR33495:SF2">
    <property type="entry name" value="ANTI-SIGMA FACTOR ANTAGONIST TM_1081-RELATED"/>
    <property type="match status" value="1"/>
</dbReference>
<dbReference type="CDD" id="cd07043">
    <property type="entry name" value="STAS_anti-anti-sigma_factors"/>
    <property type="match status" value="1"/>
</dbReference>
<evidence type="ECO:0000256" key="2">
    <source>
        <dbReference type="RuleBase" id="RU003749"/>
    </source>
</evidence>